<keyword evidence="1" id="KW-1133">Transmembrane helix</keyword>
<evidence type="ECO:0000256" key="1">
    <source>
        <dbReference type="SAM" id="Phobius"/>
    </source>
</evidence>
<evidence type="ECO:0000313" key="3">
    <source>
        <dbReference type="Proteomes" id="UP001139289"/>
    </source>
</evidence>
<comment type="caution">
    <text evidence="2">The sequence shown here is derived from an EMBL/GenBank/DDBJ whole genome shotgun (WGS) entry which is preliminary data.</text>
</comment>
<evidence type="ECO:0000313" key="2">
    <source>
        <dbReference type="EMBL" id="MCC2028255.1"/>
    </source>
</evidence>
<feature type="transmembrane region" description="Helical" evidence="1">
    <location>
        <begin position="121"/>
        <end position="145"/>
    </location>
</feature>
<dbReference type="RefSeq" id="WP_227529563.1">
    <property type="nucleotide sequence ID" value="NZ_JAGTTM010000001.1"/>
</dbReference>
<dbReference type="Proteomes" id="UP001139289">
    <property type="component" value="Unassembled WGS sequence"/>
</dbReference>
<protein>
    <submittedName>
        <fullName evidence="2">Uncharacterized protein</fullName>
    </submittedName>
</protein>
<sequence length="161" mass="17676">MNFSGNRFVRVFHWIAPVLLTFLVVFGRGFFGAPMGWMALIGLFVGPFVILAMYVAPIVVVFDRDARAARSTRLFYDIASWVTWAALLVMMFTLEDGGDAPPFGSVLSTWGWMSSEASSNIFAVALIIAFLGWVGTIVTAIIGVVDSRQGKRISVTTLTDR</sequence>
<organism evidence="2 3">
    <name type="scientific">Microbacterium tenebrionis</name>
    <dbReference type="NCBI Taxonomy" id="2830665"/>
    <lineage>
        <taxon>Bacteria</taxon>
        <taxon>Bacillati</taxon>
        <taxon>Actinomycetota</taxon>
        <taxon>Actinomycetes</taxon>
        <taxon>Micrococcales</taxon>
        <taxon>Microbacteriaceae</taxon>
        <taxon>Microbacterium</taxon>
    </lineage>
</organism>
<keyword evidence="1" id="KW-0472">Membrane</keyword>
<dbReference type="EMBL" id="JAGTTM010000001">
    <property type="protein sequence ID" value="MCC2028255.1"/>
    <property type="molecule type" value="Genomic_DNA"/>
</dbReference>
<keyword evidence="1" id="KW-0812">Transmembrane</keyword>
<proteinExistence type="predicted"/>
<dbReference type="AlphaFoldDB" id="A0A9X1LM83"/>
<feature type="transmembrane region" description="Helical" evidence="1">
    <location>
        <begin position="74"/>
        <end position="94"/>
    </location>
</feature>
<feature type="transmembrane region" description="Helical" evidence="1">
    <location>
        <begin position="37"/>
        <end position="62"/>
    </location>
</feature>
<reference evidence="2" key="1">
    <citation type="submission" date="2021-04" db="EMBL/GenBank/DDBJ databases">
        <title>Microbacterium tenobrionis sp. nov. and Microbacterium allomyrinae sp. nov., isolated from larvae of Tenobrio molitor and Allomyrina dichotoma, respectively.</title>
        <authorList>
            <person name="Lee S.D."/>
        </authorList>
    </citation>
    <scope>NUCLEOTIDE SEQUENCE</scope>
    <source>
        <strain evidence="2">YMB-B2</strain>
    </source>
</reference>
<gene>
    <name evidence="2" type="ORF">KEC56_01715</name>
</gene>
<keyword evidence="3" id="KW-1185">Reference proteome</keyword>
<feature type="transmembrane region" description="Helical" evidence="1">
    <location>
        <begin position="12"/>
        <end position="31"/>
    </location>
</feature>
<name>A0A9X1LM83_9MICO</name>
<accession>A0A9X1LM83</accession>